<evidence type="ECO:0000313" key="7">
    <source>
        <dbReference type="Proteomes" id="UP000199701"/>
    </source>
</evidence>
<organism evidence="6 7">
    <name type="scientific">[Clostridium] fimetarium</name>
    <dbReference type="NCBI Taxonomy" id="99656"/>
    <lineage>
        <taxon>Bacteria</taxon>
        <taxon>Bacillati</taxon>
        <taxon>Bacillota</taxon>
        <taxon>Clostridia</taxon>
        <taxon>Lachnospirales</taxon>
        <taxon>Lachnospiraceae</taxon>
    </lineage>
</organism>
<dbReference type="InterPro" id="IPR001789">
    <property type="entry name" value="Sig_transdc_resp-reg_receiver"/>
</dbReference>
<dbReference type="InterPro" id="IPR011006">
    <property type="entry name" value="CheY-like_superfamily"/>
</dbReference>
<dbReference type="Gene3D" id="2.40.50.1020">
    <property type="entry name" value="LytTr DNA-binding domain"/>
    <property type="match status" value="1"/>
</dbReference>
<evidence type="ECO:0000256" key="3">
    <source>
        <dbReference type="PROSITE-ProRule" id="PRU00169"/>
    </source>
</evidence>
<evidence type="ECO:0000256" key="1">
    <source>
        <dbReference type="ARBA" id="ARBA00018672"/>
    </source>
</evidence>
<dbReference type="GO" id="GO:0000156">
    <property type="term" value="F:phosphorelay response regulator activity"/>
    <property type="evidence" value="ECO:0007669"/>
    <property type="project" value="InterPro"/>
</dbReference>
<dbReference type="RefSeq" id="WP_092457294.1">
    <property type="nucleotide sequence ID" value="NZ_FOJI01000020.1"/>
</dbReference>
<reference evidence="6 7" key="1">
    <citation type="submission" date="2016-10" db="EMBL/GenBank/DDBJ databases">
        <authorList>
            <person name="de Groot N.N."/>
        </authorList>
    </citation>
    <scope>NUCLEOTIDE SEQUENCE [LARGE SCALE GENOMIC DNA]</scope>
    <source>
        <strain evidence="6 7">DSM 9179</strain>
    </source>
</reference>
<dbReference type="OrthoDB" id="9802383at2"/>
<dbReference type="PANTHER" id="PTHR37299:SF1">
    <property type="entry name" value="STAGE 0 SPORULATION PROTEIN A HOMOLOG"/>
    <property type="match status" value="1"/>
</dbReference>
<dbReference type="Pfam" id="PF00072">
    <property type="entry name" value="Response_reg"/>
    <property type="match status" value="1"/>
</dbReference>
<accession>A0A1I0RPQ4</accession>
<dbReference type="EMBL" id="FOJI01000020">
    <property type="protein sequence ID" value="SEW43177.1"/>
    <property type="molecule type" value="Genomic_DNA"/>
</dbReference>
<feature type="modified residue" description="4-aspartylphosphate" evidence="3">
    <location>
        <position position="56"/>
    </location>
</feature>
<dbReference type="PROSITE" id="PS50930">
    <property type="entry name" value="HTH_LYTTR"/>
    <property type="match status" value="1"/>
</dbReference>
<evidence type="ECO:0000259" key="4">
    <source>
        <dbReference type="PROSITE" id="PS50110"/>
    </source>
</evidence>
<dbReference type="InterPro" id="IPR046947">
    <property type="entry name" value="LytR-like"/>
</dbReference>
<dbReference type="GO" id="GO:0003677">
    <property type="term" value="F:DNA binding"/>
    <property type="evidence" value="ECO:0007669"/>
    <property type="project" value="UniProtKB-KW"/>
</dbReference>
<feature type="domain" description="Response regulatory" evidence="4">
    <location>
        <begin position="2"/>
        <end position="119"/>
    </location>
</feature>
<keyword evidence="3" id="KW-0597">Phosphoprotein</keyword>
<dbReference type="Proteomes" id="UP000199701">
    <property type="component" value="Unassembled WGS sequence"/>
</dbReference>
<dbReference type="PANTHER" id="PTHR37299">
    <property type="entry name" value="TRANSCRIPTIONAL REGULATOR-RELATED"/>
    <property type="match status" value="1"/>
</dbReference>
<keyword evidence="6" id="KW-0238">DNA-binding</keyword>
<dbReference type="STRING" id="99656.SAMN05421659_12039"/>
<keyword evidence="7" id="KW-1185">Reference proteome</keyword>
<proteinExistence type="predicted"/>
<evidence type="ECO:0000256" key="2">
    <source>
        <dbReference type="ARBA" id="ARBA00024867"/>
    </source>
</evidence>
<dbReference type="InterPro" id="IPR007492">
    <property type="entry name" value="LytTR_DNA-bd_dom"/>
</dbReference>
<comment type="function">
    <text evidence="2">May play the central regulatory role in sporulation. It may be an element of the effector pathway responsible for the activation of sporulation genes in response to nutritional stress. Spo0A may act in concert with spo0H (a sigma factor) to control the expression of some genes that are critical to the sporulation process.</text>
</comment>
<gene>
    <name evidence="6" type="ORF">SAMN05421659_12039</name>
</gene>
<dbReference type="SMART" id="SM00448">
    <property type="entry name" value="REC"/>
    <property type="match status" value="1"/>
</dbReference>
<dbReference type="PROSITE" id="PS50110">
    <property type="entry name" value="RESPONSE_REGULATORY"/>
    <property type="match status" value="1"/>
</dbReference>
<sequence>MKVGICDDEAEQRKNLIEMCKRCSQENDIDIEIVEFMSGQEVIDYCGEIITLLLLDIEMNDLDGIQVMKSIEKTNMVWKIVFVSSHTEEVWSTFGLRTLDFGKKPVSYELIKRWINVALCELDEDIIIKFARENSETCLPISNIIYLKADGNYVRVYTKSDDFLVSRNLKYWQEKLPNNHLVRIHKSYLVNFEFIDKIKEKVYLKYCQIKLPIGRSYNKELQGKYNNYIMKKIRGRL</sequence>
<protein>
    <recommendedName>
        <fullName evidence="1">Stage 0 sporulation protein A homolog</fullName>
    </recommendedName>
</protein>
<dbReference type="SUPFAM" id="SSF52172">
    <property type="entry name" value="CheY-like"/>
    <property type="match status" value="1"/>
</dbReference>
<evidence type="ECO:0000313" key="6">
    <source>
        <dbReference type="EMBL" id="SEW43177.1"/>
    </source>
</evidence>
<dbReference type="SMART" id="SM00850">
    <property type="entry name" value="LytTR"/>
    <property type="match status" value="1"/>
</dbReference>
<evidence type="ECO:0000259" key="5">
    <source>
        <dbReference type="PROSITE" id="PS50930"/>
    </source>
</evidence>
<dbReference type="Gene3D" id="3.40.50.2300">
    <property type="match status" value="1"/>
</dbReference>
<dbReference type="AlphaFoldDB" id="A0A1I0RPQ4"/>
<name>A0A1I0RPQ4_9FIRM</name>
<feature type="domain" description="HTH LytTR-type" evidence="5">
    <location>
        <begin position="139"/>
        <end position="227"/>
    </location>
</feature>
<dbReference type="Pfam" id="PF04397">
    <property type="entry name" value="LytTR"/>
    <property type="match status" value="1"/>
</dbReference>